<dbReference type="PANTHER" id="PTHR33021">
    <property type="entry name" value="BLUE COPPER PROTEIN"/>
    <property type="match status" value="1"/>
</dbReference>
<dbReference type="PROSITE" id="PS51485">
    <property type="entry name" value="PHYTOCYANIN"/>
    <property type="match status" value="1"/>
</dbReference>
<keyword evidence="1" id="KW-0479">Metal-binding</keyword>
<dbReference type="Gene3D" id="2.60.40.420">
    <property type="entry name" value="Cupredoxins - blue copper proteins"/>
    <property type="match status" value="1"/>
</dbReference>
<keyword evidence="3" id="KW-0325">Glycoprotein</keyword>
<dbReference type="GO" id="GO:0005886">
    <property type="term" value="C:plasma membrane"/>
    <property type="evidence" value="ECO:0000318"/>
    <property type="project" value="GO_Central"/>
</dbReference>
<evidence type="ECO:0000256" key="1">
    <source>
        <dbReference type="ARBA" id="ARBA00022723"/>
    </source>
</evidence>
<dbReference type="GO" id="GO:0046872">
    <property type="term" value="F:metal ion binding"/>
    <property type="evidence" value="ECO:0007669"/>
    <property type="project" value="UniProtKB-KW"/>
</dbReference>
<dbReference type="PANTHER" id="PTHR33021:SF474">
    <property type="entry name" value="PHYTOCYANIN DOMAIN-CONTAINING PROTEIN"/>
    <property type="match status" value="1"/>
</dbReference>
<reference evidence="7" key="1">
    <citation type="submission" date="2018-08" db="EMBL/GenBank/DDBJ databases">
        <authorList>
            <person name="Rossello M."/>
        </authorList>
    </citation>
    <scope>NUCLEOTIDE SEQUENCE [LARGE SCALE GENOMIC DNA]</scope>
    <source>
        <strain evidence="7">cv. Chinese Spring</strain>
    </source>
</reference>
<dbReference type="Gramene" id="TraesROB_scaffold_021587_01G000300.1">
    <property type="protein sequence ID" value="TraesROB_scaffold_021587_01G000300.1"/>
    <property type="gene ID" value="TraesROB_scaffold_021587_01G000300"/>
</dbReference>
<dbReference type="InterPro" id="IPR028871">
    <property type="entry name" value="BlueCu_1_BS"/>
</dbReference>
<dbReference type="Gramene" id="TraesCS6A03G0781500.1">
    <property type="protein sequence ID" value="TraesCS6A03G0781500.1.CDS"/>
    <property type="gene ID" value="TraesCS6A03G0781500"/>
</dbReference>
<gene>
    <name evidence="7" type="primary">LOC123130943</name>
</gene>
<protein>
    <recommendedName>
        <fullName evidence="6">Phytocyanin domain-containing protein</fullName>
    </recommendedName>
</protein>
<sequence length="163" mass="16035">MASSSALIALLVVLGCAAAASAATFTVGDGQGWTTGANYATWASGKTFAVGDKLVFNYASQAHTVTEVTKSEYDACSSNANGDNSGATTMTLKAGANYYICTIGTHCAAGMKLAVTAGDSSPGTPAAGTPPTTPSGSGGSRVRMEAGPVLAATAGVLLKLALF</sequence>
<dbReference type="PROSITE" id="PS00196">
    <property type="entry name" value="COPPER_BLUE"/>
    <property type="match status" value="1"/>
</dbReference>
<dbReference type="Gramene" id="TraesSTA6A03G03364850.1">
    <property type="protein sequence ID" value="TraesSTA6A03G03364850.1"/>
    <property type="gene ID" value="TraesSTA6A03G03364850"/>
</dbReference>
<feature type="signal peptide" evidence="5">
    <location>
        <begin position="1"/>
        <end position="22"/>
    </location>
</feature>
<dbReference type="Pfam" id="PF02298">
    <property type="entry name" value="Cu_bind_like"/>
    <property type="match status" value="1"/>
</dbReference>
<dbReference type="Gramene" id="TraesPARA_EIv1.0_1963330.1">
    <property type="protein sequence ID" value="TraesPARA_EIv1.0_1963330.1.CDS"/>
    <property type="gene ID" value="TraesPARA_EIv1.0_1963330"/>
</dbReference>
<dbReference type="Gramene" id="TraesLDM6A03G03377610.1">
    <property type="protein sequence ID" value="TraesLDM6A03G03377610.1"/>
    <property type="gene ID" value="TraesLDM6A03G03377610"/>
</dbReference>
<dbReference type="GeneID" id="123130943"/>
<dbReference type="SUPFAM" id="SSF49503">
    <property type="entry name" value="Cupredoxins"/>
    <property type="match status" value="1"/>
</dbReference>
<evidence type="ECO:0000313" key="8">
    <source>
        <dbReference type="Proteomes" id="UP000019116"/>
    </source>
</evidence>
<feature type="domain" description="Phytocyanin" evidence="6">
    <location>
        <begin position="23"/>
        <end position="119"/>
    </location>
</feature>
<dbReference type="RefSeq" id="XP_044406667.1">
    <property type="nucleotide sequence ID" value="XM_044550732.1"/>
</dbReference>
<dbReference type="CDD" id="cd04216">
    <property type="entry name" value="Phytocyanin"/>
    <property type="match status" value="1"/>
</dbReference>
<dbReference type="PaxDb" id="4565-Traes_6AL_6239EF6E0.1"/>
<dbReference type="KEGG" id="taes:123130943"/>
<dbReference type="Gramene" id="TraesLAC6A03G03331010.1">
    <property type="protein sequence ID" value="TraesLAC6A03G03331010.1"/>
    <property type="gene ID" value="TraesLAC6A03G03331010"/>
</dbReference>
<dbReference type="SMR" id="A0A3B6NRZ1"/>
<dbReference type="OrthoDB" id="1933492at2759"/>
<dbReference type="Gramene" id="TraesMAC6A03G03373780.1">
    <property type="protein sequence ID" value="TraesMAC6A03G03373780.1"/>
    <property type="gene ID" value="TraesMAC6A03G03373780"/>
</dbReference>
<feature type="region of interest" description="Disordered" evidence="4">
    <location>
        <begin position="119"/>
        <end position="142"/>
    </location>
</feature>
<dbReference type="GO" id="GO:0009055">
    <property type="term" value="F:electron transfer activity"/>
    <property type="evidence" value="ECO:0007669"/>
    <property type="project" value="InterPro"/>
</dbReference>
<feature type="compositionally biased region" description="Low complexity" evidence="4">
    <location>
        <begin position="120"/>
        <end position="130"/>
    </location>
</feature>
<dbReference type="Proteomes" id="UP000019116">
    <property type="component" value="Chromosome 6A"/>
</dbReference>
<evidence type="ECO:0000256" key="4">
    <source>
        <dbReference type="SAM" id="MobiDB-lite"/>
    </source>
</evidence>
<proteinExistence type="predicted"/>
<dbReference type="AlphaFoldDB" id="A0A3B6NRZ1"/>
<feature type="chain" id="PRO_5043178629" description="Phytocyanin domain-containing protein" evidence="5">
    <location>
        <begin position="23"/>
        <end position="163"/>
    </location>
</feature>
<evidence type="ECO:0000313" key="7">
    <source>
        <dbReference type="EnsemblPlants" id="TraesCS6A02G297500.1"/>
    </source>
</evidence>
<dbReference type="Gramene" id="TraesCAD_scaffold_047011_01G000100.1">
    <property type="protein sequence ID" value="TraesCAD_scaffold_047011_01G000100.1"/>
    <property type="gene ID" value="TraesCAD_scaffold_047011_01G000100"/>
</dbReference>
<dbReference type="InterPro" id="IPR003245">
    <property type="entry name" value="Phytocyanin_dom"/>
</dbReference>
<evidence type="ECO:0000259" key="6">
    <source>
        <dbReference type="PROSITE" id="PS51485"/>
    </source>
</evidence>
<evidence type="ECO:0000256" key="3">
    <source>
        <dbReference type="ARBA" id="ARBA00023180"/>
    </source>
</evidence>
<evidence type="ECO:0000256" key="5">
    <source>
        <dbReference type="SAM" id="SignalP"/>
    </source>
</evidence>
<dbReference type="InterPro" id="IPR039391">
    <property type="entry name" value="Phytocyanin-like"/>
</dbReference>
<dbReference type="FunFam" id="2.60.40.420:FF:000003">
    <property type="entry name" value="Blue copper"/>
    <property type="match status" value="1"/>
</dbReference>
<keyword evidence="2" id="KW-0186">Copper</keyword>
<dbReference type="Gramene" id="TraesRN6A0100760400.1">
    <property type="protein sequence ID" value="TraesRN6A0100760400.1"/>
    <property type="gene ID" value="TraesRN6A0100760400"/>
</dbReference>
<reference evidence="7" key="2">
    <citation type="submission" date="2018-10" db="UniProtKB">
        <authorList>
            <consortium name="EnsemblPlants"/>
        </authorList>
    </citation>
    <scope>IDENTIFICATION</scope>
</reference>
<dbReference type="Gramene" id="TraesARI6A03G03331250.1">
    <property type="protein sequence ID" value="TraesARI6A03G03331250.1"/>
    <property type="gene ID" value="TraesARI6A03G03331250"/>
</dbReference>
<dbReference type="InterPro" id="IPR008972">
    <property type="entry name" value="Cupredoxin"/>
</dbReference>
<keyword evidence="5" id="KW-0732">Signal</keyword>
<dbReference type="EnsemblPlants" id="TraesCS6A02G297500.1">
    <property type="protein sequence ID" value="TraesCS6A02G297500.1"/>
    <property type="gene ID" value="TraesCS6A02G297500"/>
</dbReference>
<dbReference type="Gramene" id="TraesSYM6A03G03316590.1">
    <property type="protein sequence ID" value="TraesSYM6A03G03316590.1"/>
    <property type="gene ID" value="TraesSYM6A03G03316590"/>
</dbReference>
<name>A0A3B6NRZ1_WHEAT</name>
<dbReference type="Gramene" id="TraesJUL6A03G03400810.1">
    <property type="protein sequence ID" value="TraesJUL6A03G03400810.1"/>
    <property type="gene ID" value="TraesJUL6A03G03400810"/>
</dbReference>
<dbReference type="Gramene" id="TraesCS6A02G297500.1">
    <property type="protein sequence ID" value="TraesCS6A02G297500.1"/>
    <property type="gene ID" value="TraesCS6A02G297500"/>
</dbReference>
<accession>A0A3B6NRZ1</accession>
<evidence type="ECO:0000256" key="2">
    <source>
        <dbReference type="ARBA" id="ARBA00023008"/>
    </source>
</evidence>
<dbReference type="OMA" id="NYDNWAS"/>
<dbReference type="Gramene" id="TraesCLE_scaffold_075901_01G000100.1">
    <property type="protein sequence ID" value="TraesCLE_scaffold_075901_01G000100.1"/>
    <property type="gene ID" value="TraesCLE_scaffold_075901_01G000100"/>
</dbReference>
<dbReference type="Gramene" id="TraesJAG6A03G03367050.1">
    <property type="protein sequence ID" value="TraesJAG6A03G03367050.1"/>
    <property type="gene ID" value="TraesJAG6A03G03367050"/>
</dbReference>
<keyword evidence="8" id="KW-1185">Reference proteome</keyword>
<dbReference type="Gramene" id="TraesNOR6A03G03407860.1">
    <property type="protein sequence ID" value="TraesNOR6A03G03407860.1"/>
    <property type="gene ID" value="TraesNOR6A03G03407860"/>
</dbReference>
<organism evidence="7">
    <name type="scientific">Triticum aestivum</name>
    <name type="common">Wheat</name>
    <dbReference type="NCBI Taxonomy" id="4565"/>
    <lineage>
        <taxon>Eukaryota</taxon>
        <taxon>Viridiplantae</taxon>
        <taxon>Streptophyta</taxon>
        <taxon>Embryophyta</taxon>
        <taxon>Tracheophyta</taxon>
        <taxon>Spermatophyta</taxon>
        <taxon>Magnoliopsida</taxon>
        <taxon>Liliopsida</taxon>
        <taxon>Poales</taxon>
        <taxon>Poaceae</taxon>
        <taxon>BOP clade</taxon>
        <taxon>Pooideae</taxon>
        <taxon>Triticodae</taxon>
        <taxon>Triticeae</taxon>
        <taxon>Triticinae</taxon>
        <taxon>Triticum</taxon>
    </lineage>
</organism>
<dbReference type="Gramene" id="TraesWEE_scaffold_007725_01G000100.1">
    <property type="protein sequence ID" value="TraesWEE_scaffold_007725_01G000100.1"/>
    <property type="gene ID" value="TraesWEE_scaffold_007725_01G000100"/>
</dbReference>